<keyword evidence="4" id="KW-1185">Reference proteome</keyword>
<evidence type="ECO:0000313" key="5">
    <source>
        <dbReference type="WBParaSite" id="TCNE_0001186201-mRNA-1"/>
    </source>
</evidence>
<dbReference type="EMBL" id="UYWY01021020">
    <property type="protein sequence ID" value="VDM43183.1"/>
    <property type="molecule type" value="Genomic_DNA"/>
</dbReference>
<dbReference type="Proteomes" id="UP000050794">
    <property type="component" value="Unassembled WGS sequence"/>
</dbReference>
<feature type="compositionally biased region" description="Polar residues" evidence="1">
    <location>
        <begin position="288"/>
        <end position="308"/>
    </location>
</feature>
<evidence type="ECO:0000313" key="4">
    <source>
        <dbReference type="Proteomes" id="UP000050794"/>
    </source>
</evidence>
<name>A0A183UTP2_TOXCA</name>
<dbReference type="AlphaFoldDB" id="A0A183UTP2"/>
<accession>A0A183UTP2</accession>
<evidence type="ECO:0000256" key="2">
    <source>
        <dbReference type="SAM" id="SignalP"/>
    </source>
</evidence>
<feature type="compositionally biased region" description="Basic and acidic residues" evidence="1">
    <location>
        <begin position="278"/>
        <end position="287"/>
    </location>
</feature>
<reference evidence="5" key="1">
    <citation type="submission" date="2016-06" db="UniProtKB">
        <authorList>
            <consortium name="WormBaseParasite"/>
        </authorList>
    </citation>
    <scope>IDENTIFICATION</scope>
</reference>
<sequence length="345" mass="39157">MHQNAAIIVFWLCATIEVAASTCLANMTQVDVDHMECIKSYINREAALYEKEIDEHRRKKASICFASTIEQSEKEKRCFLPVAERDSDAVDKDRRKNRRDYKRFIRDALKAIRGAPDAMRTCLHDHMSAAIVDETNRCIHSKNPNADPMPSFPDIRNASAAYNEAMQVTIDSAKSKQSGLRRMDECVSTINSHLDSNGSNWVGSVNNALDTCVMGSPKNHVFGLNSLFMKLCRKLMLPISVLPLCLFRKQGYVLVKDANIPQSQDLPQKTTPKPPEGWGDKNDDTLRNVKTLTRSESMKPSDQQAQPHSSDDPLRHKLANDGERKDENRRHEKENEDEKRAEPTY</sequence>
<evidence type="ECO:0000256" key="1">
    <source>
        <dbReference type="SAM" id="MobiDB-lite"/>
    </source>
</evidence>
<feature type="signal peptide" evidence="2">
    <location>
        <begin position="1"/>
        <end position="20"/>
    </location>
</feature>
<feature type="region of interest" description="Disordered" evidence="1">
    <location>
        <begin position="263"/>
        <end position="345"/>
    </location>
</feature>
<feature type="chain" id="PRO_5044553393" evidence="2">
    <location>
        <begin position="21"/>
        <end position="345"/>
    </location>
</feature>
<reference evidence="3 4" key="2">
    <citation type="submission" date="2018-11" db="EMBL/GenBank/DDBJ databases">
        <authorList>
            <consortium name="Pathogen Informatics"/>
        </authorList>
    </citation>
    <scope>NUCLEOTIDE SEQUENCE [LARGE SCALE GENOMIC DNA]</scope>
</reference>
<proteinExistence type="predicted"/>
<dbReference type="WBParaSite" id="TCNE_0001186201-mRNA-1">
    <property type="protein sequence ID" value="TCNE_0001186201-mRNA-1"/>
    <property type="gene ID" value="TCNE_0001186201"/>
</dbReference>
<keyword evidence="2" id="KW-0732">Signal</keyword>
<evidence type="ECO:0000313" key="3">
    <source>
        <dbReference type="EMBL" id="VDM43183.1"/>
    </source>
</evidence>
<organism evidence="4 5">
    <name type="scientific">Toxocara canis</name>
    <name type="common">Canine roundworm</name>
    <dbReference type="NCBI Taxonomy" id="6265"/>
    <lineage>
        <taxon>Eukaryota</taxon>
        <taxon>Metazoa</taxon>
        <taxon>Ecdysozoa</taxon>
        <taxon>Nematoda</taxon>
        <taxon>Chromadorea</taxon>
        <taxon>Rhabditida</taxon>
        <taxon>Spirurina</taxon>
        <taxon>Ascaridomorpha</taxon>
        <taxon>Ascaridoidea</taxon>
        <taxon>Toxocaridae</taxon>
        <taxon>Toxocara</taxon>
    </lineage>
</organism>
<protein>
    <submittedName>
        <fullName evidence="5">Secreted protein</fullName>
    </submittedName>
</protein>
<feature type="compositionally biased region" description="Basic and acidic residues" evidence="1">
    <location>
        <begin position="309"/>
        <end position="345"/>
    </location>
</feature>
<gene>
    <name evidence="3" type="ORF">TCNE_LOCUS11862</name>
</gene>